<feature type="region of interest" description="Disordered" evidence="1">
    <location>
        <begin position="209"/>
        <end position="230"/>
    </location>
</feature>
<comment type="caution">
    <text evidence="2">The sequence shown here is derived from an EMBL/GenBank/DDBJ whole genome shotgun (WGS) entry which is preliminary data.</text>
</comment>
<proteinExistence type="predicted"/>
<evidence type="ECO:0000313" key="3">
    <source>
        <dbReference type="Proteomes" id="UP000431826"/>
    </source>
</evidence>
<dbReference type="Proteomes" id="UP000431826">
    <property type="component" value="Unassembled WGS sequence"/>
</dbReference>
<protein>
    <submittedName>
        <fullName evidence="2">Uncharacterized protein</fullName>
    </submittedName>
</protein>
<evidence type="ECO:0000313" key="2">
    <source>
        <dbReference type="EMBL" id="GFE39711.1"/>
    </source>
</evidence>
<gene>
    <name evidence="2" type="ORF">Stube_43840</name>
</gene>
<reference evidence="2 3" key="1">
    <citation type="submission" date="2019-12" db="EMBL/GenBank/DDBJ databases">
        <title>Whole genome shotgun sequence of Streptomyces tubercidicus NBRC 13090.</title>
        <authorList>
            <person name="Ichikawa N."/>
            <person name="Kimura A."/>
            <person name="Kitahashi Y."/>
            <person name="Komaki H."/>
            <person name="Tamura T."/>
        </authorList>
    </citation>
    <scope>NUCLEOTIDE SEQUENCE [LARGE SCALE GENOMIC DNA]</scope>
    <source>
        <strain evidence="2 3">NBRC 13090</strain>
    </source>
</reference>
<dbReference type="GeneID" id="96285476"/>
<evidence type="ECO:0000256" key="1">
    <source>
        <dbReference type="SAM" id="MobiDB-lite"/>
    </source>
</evidence>
<dbReference type="EMBL" id="BLIR01000001">
    <property type="protein sequence ID" value="GFE39711.1"/>
    <property type="molecule type" value="Genomic_DNA"/>
</dbReference>
<accession>A0A640UY64</accession>
<keyword evidence="3" id="KW-1185">Reference proteome</keyword>
<dbReference type="AlphaFoldDB" id="A0A640UY64"/>
<name>A0A640UY64_9ACTN</name>
<dbReference type="RefSeq" id="WP_246241069.1">
    <property type="nucleotide sequence ID" value="NZ_BLIR01000001.1"/>
</dbReference>
<organism evidence="2 3">
    <name type="scientific">Streptomyces tubercidicus</name>
    <dbReference type="NCBI Taxonomy" id="47759"/>
    <lineage>
        <taxon>Bacteria</taxon>
        <taxon>Bacillati</taxon>
        <taxon>Actinomycetota</taxon>
        <taxon>Actinomycetes</taxon>
        <taxon>Kitasatosporales</taxon>
        <taxon>Streptomycetaceae</taxon>
        <taxon>Streptomyces</taxon>
    </lineage>
</organism>
<sequence>MNTPDIGGASRPSAGALRLVEGRTSEPRTVDISDYLRAVAAHCPFLMPSVARGQMGWTLYEIATDAQADDVEAEVFHAGVQAAEWIRPLTTRPHGPLVCENIVLLGGDTTAHRALLAWPHWVLKHLYGPVGLMFGKFWTDEEGTDRRGRRIPAPPFSFLAARCAIPPVDPRFLTDTPDLAQSLSTAVDDGRNVFQGLPYEWKAVKQWASSLLSPQRPVPPVKRSAAPRSS</sequence>